<proteinExistence type="predicted"/>
<evidence type="ECO:0000313" key="2">
    <source>
        <dbReference type="RefSeq" id="XP_045145313.1"/>
    </source>
</evidence>
<sequence length="128" mass="15065">MLNPTFVVWDIIYPLYAYASLFIIILILWRVKKRPCGLKLEPTKSTCQRHRRVRQRTRDAASRARRSSQKEAKKPWQLLSVMKSHNWLPEEGRVRRLLCADPCCPTCDDVALEIQQLFTRENSLTKIP</sequence>
<evidence type="ECO:0000313" key="1">
    <source>
        <dbReference type="Proteomes" id="UP000694863"/>
    </source>
</evidence>
<organism evidence="1 2">
    <name type="scientific">Echinops telfairi</name>
    <name type="common">Lesser hedgehog tenrec</name>
    <dbReference type="NCBI Taxonomy" id="9371"/>
    <lineage>
        <taxon>Eukaryota</taxon>
        <taxon>Metazoa</taxon>
        <taxon>Chordata</taxon>
        <taxon>Craniata</taxon>
        <taxon>Vertebrata</taxon>
        <taxon>Euteleostomi</taxon>
        <taxon>Mammalia</taxon>
        <taxon>Eutheria</taxon>
        <taxon>Afrotheria</taxon>
        <taxon>Tenrecidae</taxon>
        <taxon>Tenrecinae</taxon>
        <taxon>Echinops</taxon>
    </lineage>
</organism>
<accession>A0AC55D0M9</accession>
<dbReference type="Proteomes" id="UP000694863">
    <property type="component" value="Unplaced"/>
</dbReference>
<gene>
    <name evidence="2" type="primary">FAM205C</name>
</gene>
<reference evidence="2" key="1">
    <citation type="submission" date="2025-08" db="UniProtKB">
        <authorList>
            <consortium name="RefSeq"/>
        </authorList>
    </citation>
    <scope>IDENTIFICATION</scope>
</reference>
<keyword evidence="1" id="KW-1185">Reference proteome</keyword>
<protein>
    <submittedName>
        <fullName evidence="2">Protein FAM205C</fullName>
    </submittedName>
</protein>
<name>A0AC55D0M9_ECHTE</name>
<dbReference type="RefSeq" id="XP_045145313.1">
    <property type="nucleotide sequence ID" value="XM_045289378.1"/>
</dbReference>